<keyword evidence="2" id="KW-0255">Endonuclease</keyword>
<dbReference type="Pfam" id="PF13392">
    <property type="entry name" value="HNH_3"/>
    <property type="match status" value="1"/>
</dbReference>
<dbReference type="OrthoDB" id="6638408at2"/>
<proteinExistence type="predicted"/>
<protein>
    <submittedName>
        <fullName evidence="2">HNH endonuclease</fullName>
    </submittedName>
</protein>
<dbReference type="Gene3D" id="3.90.75.20">
    <property type="match status" value="1"/>
</dbReference>
<evidence type="ECO:0000313" key="3">
    <source>
        <dbReference type="Proteomes" id="UP000199470"/>
    </source>
</evidence>
<dbReference type="RefSeq" id="WP_093390253.1">
    <property type="nucleotide sequence ID" value="NZ_FOTW01000026.1"/>
</dbReference>
<dbReference type="InterPro" id="IPR003615">
    <property type="entry name" value="HNH_nuc"/>
</dbReference>
<feature type="domain" description="HNH nuclease" evidence="1">
    <location>
        <begin position="123"/>
        <end position="166"/>
    </location>
</feature>
<dbReference type="EMBL" id="FOTW01000026">
    <property type="protein sequence ID" value="SFM64805.1"/>
    <property type="molecule type" value="Genomic_DNA"/>
</dbReference>
<reference evidence="2 3" key="1">
    <citation type="submission" date="2016-10" db="EMBL/GenBank/DDBJ databases">
        <authorList>
            <person name="de Groot N.N."/>
        </authorList>
    </citation>
    <scope>NUCLEOTIDE SEQUENCE [LARGE SCALE GENOMIC DNA]</scope>
    <source>
        <strain evidence="2 3">ATCC 43154</strain>
    </source>
</reference>
<dbReference type="GO" id="GO:0004519">
    <property type="term" value="F:endonuclease activity"/>
    <property type="evidence" value="ECO:0007669"/>
    <property type="project" value="UniProtKB-KW"/>
</dbReference>
<dbReference type="Proteomes" id="UP000199470">
    <property type="component" value="Unassembled WGS sequence"/>
</dbReference>
<evidence type="ECO:0000259" key="1">
    <source>
        <dbReference type="Pfam" id="PF13392"/>
    </source>
</evidence>
<sequence length="237" mass="26610">MFLTKDEISDLTGRVHPAISAVLRRLYWDEKLSSIDIARAVGVAPSTVCKWMARAGIERRTAGEGSQNAAWKNRGKKREITPEWRANLSAAGRRWGAANAKGTRITPSGYVEYTTGPNKGRSVHRVVMEQRLGRPLASYEVIRFKDQDRGNYELDNLQLMTRAELAAYCRAQEMECGSGCSKINFQQAAKIRRLFLAGDITRRILSERFGISSKQIASILRGEAWVQRSTCGSDRRT</sequence>
<gene>
    <name evidence="2" type="ORF">SAMN02982985_04826</name>
</gene>
<dbReference type="AlphaFoldDB" id="A0A1I4SK44"/>
<keyword evidence="3" id="KW-1185">Reference proteome</keyword>
<dbReference type="InterPro" id="IPR044925">
    <property type="entry name" value="His-Me_finger_sf"/>
</dbReference>
<name>A0A1I4SK44_9BURK</name>
<evidence type="ECO:0000313" key="2">
    <source>
        <dbReference type="EMBL" id="SFM64805.1"/>
    </source>
</evidence>
<organism evidence="2 3">
    <name type="scientific">Rugamonas rubra</name>
    <dbReference type="NCBI Taxonomy" id="758825"/>
    <lineage>
        <taxon>Bacteria</taxon>
        <taxon>Pseudomonadati</taxon>
        <taxon>Pseudomonadota</taxon>
        <taxon>Betaproteobacteria</taxon>
        <taxon>Burkholderiales</taxon>
        <taxon>Oxalobacteraceae</taxon>
        <taxon>Telluria group</taxon>
        <taxon>Rugamonas</taxon>
    </lineage>
</organism>
<keyword evidence="2" id="KW-0540">Nuclease</keyword>
<keyword evidence="2" id="KW-0378">Hydrolase</keyword>
<accession>A0A1I4SK44</accession>
<dbReference type="SUPFAM" id="SSF54060">
    <property type="entry name" value="His-Me finger endonucleases"/>
    <property type="match status" value="1"/>
</dbReference>